<accession>A0ABR5AW64</accession>
<evidence type="ECO:0000313" key="3">
    <source>
        <dbReference type="Proteomes" id="UP000031982"/>
    </source>
</evidence>
<dbReference type="CDD" id="cd04301">
    <property type="entry name" value="NAT_SF"/>
    <property type="match status" value="1"/>
</dbReference>
<proteinExistence type="predicted"/>
<evidence type="ECO:0000313" key="2">
    <source>
        <dbReference type="EMBL" id="KIL78968.1"/>
    </source>
</evidence>
<feature type="domain" description="N-acetyltransferase" evidence="1">
    <location>
        <begin position="9"/>
        <end position="150"/>
    </location>
</feature>
<dbReference type="InterPro" id="IPR052729">
    <property type="entry name" value="Acyl/Acetyltrans_Enzymes"/>
</dbReference>
<dbReference type="InterPro" id="IPR041496">
    <property type="entry name" value="YitH/HolE_GNAT"/>
</dbReference>
<dbReference type="PANTHER" id="PTHR47237:SF2">
    <property type="entry name" value="BLL4206 PROTEIN"/>
    <property type="match status" value="1"/>
</dbReference>
<dbReference type="InterPro" id="IPR000182">
    <property type="entry name" value="GNAT_dom"/>
</dbReference>
<dbReference type="InterPro" id="IPR016181">
    <property type="entry name" value="Acyl_CoA_acyltransferase"/>
</dbReference>
<gene>
    <name evidence="2" type="ORF">SD77_3769</name>
</gene>
<protein>
    <submittedName>
        <fullName evidence="2">Acetyltransferase, GNAT family</fullName>
    </submittedName>
</protein>
<dbReference type="Pfam" id="PF18014">
    <property type="entry name" value="Acetyltransf_18"/>
    <property type="match status" value="1"/>
</dbReference>
<evidence type="ECO:0000259" key="1">
    <source>
        <dbReference type="PROSITE" id="PS51186"/>
    </source>
</evidence>
<reference evidence="2 3" key="1">
    <citation type="submission" date="2015-01" db="EMBL/GenBank/DDBJ databases">
        <title>Genome Assembly of Bacillus badius MTCC 1458.</title>
        <authorList>
            <person name="Verma A."/>
            <person name="Khatri I."/>
            <person name="Mual P."/>
            <person name="Subramanian S."/>
            <person name="Krishnamurthi S."/>
        </authorList>
    </citation>
    <scope>NUCLEOTIDE SEQUENCE [LARGE SCALE GENOMIC DNA]</scope>
    <source>
        <strain evidence="2 3">MTCC 1458</strain>
    </source>
</reference>
<comment type="caution">
    <text evidence="2">The sequence shown here is derived from an EMBL/GenBank/DDBJ whole genome shotgun (WGS) entry which is preliminary data.</text>
</comment>
<dbReference type="PROSITE" id="PS51186">
    <property type="entry name" value="GNAT"/>
    <property type="match status" value="1"/>
</dbReference>
<dbReference type="Proteomes" id="UP000031982">
    <property type="component" value="Unassembled WGS sequence"/>
</dbReference>
<keyword evidence="3" id="KW-1185">Reference proteome</keyword>
<sequence length="289" mass="31354">MDTSGTKELPITGLHERDIPGLIALSKSVGWDYHTEELKTILSSGVVMGHKNEKGEVVSSAAIIPYDTASASLGMVIVNDQYRGQGLGKKAVQSCIDQVPADTAIMLIATPEGQPLYEKLGFKEVGHVHKMIGRYSRCFNPSFRDSYQLDSLTGNEIDRIAAIDQSAFGEARKRFLVNRIEQSHEAAVLKDSAGQIVGYGLSVLGPVYLTLGPIVAPDDRSALDLVDQLARSHKGELRMDIPADNQTFIELLKGAGFEEVSKPPVMILHANSLPERNAHLYGIAAQIFG</sequence>
<organism evidence="2 3">
    <name type="scientific">Bacillus badius</name>
    <dbReference type="NCBI Taxonomy" id="1455"/>
    <lineage>
        <taxon>Bacteria</taxon>
        <taxon>Bacillati</taxon>
        <taxon>Bacillota</taxon>
        <taxon>Bacilli</taxon>
        <taxon>Bacillales</taxon>
        <taxon>Bacillaceae</taxon>
        <taxon>Pseudobacillus</taxon>
    </lineage>
</organism>
<dbReference type="Pfam" id="PF13673">
    <property type="entry name" value="Acetyltransf_10"/>
    <property type="match status" value="1"/>
</dbReference>
<dbReference type="Gene3D" id="3.40.630.30">
    <property type="match status" value="1"/>
</dbReference>
<dbReference type="EMBL" id="JXLP01000005">
    <property type="protein sequence ID" value="KIL78968.1"/>
    <property type="molecule type" value="Genomic_DNA"/>
</dbReference>
<dbReference type="Gene3D" id="3.40.630.90">
    <property type="match status" value="1"/>
</dbReference>
<dbReference type="PANTHER" id="PTHR47237">
    <property type="entry name" value="SLL0310 PROTEIN"/>
    <property type="match status" value="1"/>
</dbReference>
<dbReference type="SUPFAM" id="SSF55729">
    <property type="entry name" value="Acyl-CoA N-acyltransferases (Nat)"/>
    <property type="match status" value="1"/>
</dbReference>
<dbReference type="RefSeq" id="WP_052477284.1">
    <property type="nucleotide sequence ID" value="NZ_JARTHD010000008.1"/>
</dbReference>
<name>A0ABR5AW64_BACBA</name>